<evidence type="ECO:0000256" key="1">
    <source>
        <dbReference type="SAM" id="MobiDB-lite"/>
    </source>
</evidence>
<evidence type="ECO:0000313" key="3">
    <source>
        <dbReference type="EMBL" id="GGM90657.1"/>
    </source>
</evidence>
<dbReference type="RefSeq" id="WP_156035140.1">
    <property type="nucleotide sequence ID" value="NZ_BMNZ01000003.1"/>
</dbReference>
<dbReference type="EMBL" id="BMNZ01000003">
    <property type="protein sequence ID" value="GGM90657.1"/>
    <property type="molecule type" value="Genomic_DNA"/>
</dbReference>
<comment type="caution">
    <text evidence="3">The sequence shown here is derived from an EMBL/GenBank/DDBJ whole genome shotgun (WGS) entry which is preliminary data.</text>
</comment>
<dbReference type="InterPro" id="IPR052353">
    <property type="entry name" value="Benzoxazolinone_Detox_Enz"/>
</dbReference>
<dbReference type="InterPro" id="IPR011037">
    <property type="entry name" value="Pyrv_Knase-like_insert_dom_sf"/>
</dbReference>
<evidence type="ECO:0000313" key="4">
    <source>
        <dbReference type="Proteomes" id="UP000623461"/>
    </source>
</evidence>
<evidence type="ECO:0000259" key="2">
    <source>
        <dbReference type="PROSITE" id="PS51340"/>
    </source>
</evidence>
<keyword evidence="4" id="KW-1185">Reference proteome</keyword>
<dbReference type="Gene3D" id="2.40.33.20">
    <property type="entry name" value="PK beta-barrel domain-like"/>
    <property type="match status" value="1"/>
</dbReference>
<dbReference type="Proteomes" id="UP000623461">
    <property type="component" value="Unassembled WGS sequence"/>
</dbReference>
<organism evidence="3 4">
    <name type="scientific">Terrabacter tumescens</name>
    <dbReference type="NCBI Taxonomy" id="60443"/>
    <lineage>
        <taxon>Bacteria</taxon>
        <taxon>Bacillati</taxon>
        <taxon>Actinomycetota</taxon>
        <taxon>Actinomycetes</taxon>
        <taxon>Micrococcales</taxon>
        <taxon>Intrasporangiaceae</taxon>
        <taxon>Terrabacter</taxon>
    </lineage>
</organism>
<sequence>MITQPHVLALSSGRRTVPHGGGRPTAIDKQPVDAFEVRDPGPKHGGLGSGVVGDEIGNPKHHGGELQAVYAYPREDLDFWEQQVGRPLRSGGFGENVTTVGIDTTHALVGELWRIGDVVLRVEVPRIPCSTFAKHMDEPRWVRRFTEEGRTGAYLSVVTPGVVRTDTPVEVERPTHDIDLLLLFRAFTGDLEAARRVVDADVVQPEVQEGLVDTLGRRGR</sequence>
<feature type="domain" description="MOSC" evidence="2">
    <location>
        <begin position="30"/>
        <end position="172"/>
    </location>
</feature>
<dbReference type="PANTHER" id="PTHR30212:SF2">
    <property type="entry name" value="PROTEIN YIIM"/>
    <property type="match status" value="1"/>
</dbReference>
<dbReference type="PROSITE" id="PS51340">
    <property type="entry name" value="MOSC"/>
    <property type="match status" value="1"/>
</dbReference>
<dbReference type="InterPro" id="IPR005302">
    <property type="entry name" value="MoCF_Sase_C"/>
</dbReference>
<reference evidence="4" key="1">
    <citation type="journal article" date="2019" name="Int. J. Syst. Evol. Microbiol.">
        <title>The Global Catalogue of Microorganisms (GCM) 10K type strain sequencing project: providing services to taxonomists for standard genome sequencing and annotation.</title>
        <authorList>
            <consortium name="The Broad Institute Genomics Platform"/>
            <consortium name="The Broad Institute Genome Sequencing Center for Infectious Disease"/>
            <person name="Wu L."/>
            <person name="Ma J."/>
        </authorList>
    </citation>
    <scope>NUCLEOTIDE SEQUENCE [LARGE SCALE GENOMIC DNA]</scope>
    <source>
        <strain evidence="4">JCM 1365</strain>
    </source>
</reference>
<dbReference type="PANTHER" id="PTHR30212">
    <property type="entry name" value="PROTEIN YIIM"/>
    <property type="match status" value="1"/>
</dbReference>
<dbReference type="SUPFAM" id="SSF50800">
    <property type="entry name" value="PK beta-barrel domain-like"/>
    <property type="match status" value="1"/>
</dbReference>
<feature type="region of interest" description="Disordered" evidence="1">
    <location>
        <begin position="1"/>
        <end position="28"/>
    </location>
</feature>
<gene>
    <name evidence="3" type="ORF">GCM10009721_15200</name>
</gene>
<accession>A0ABQ2HTV4</accession>
<protein>
    <submittedName>
        <fullName evidence="3">Molybdenum cofactor biosysynthesis protein</fullName>
    </submittedName>
</protein>
<proteinExistence type="predicted"/>
<name>A0ABQ2HTV4_9MICO</name>
<dbReference type="Pfam" id="PF03473">
    <property type="entry name" value="MOSC"/>
    <property type="match status" value="1"/>
</dbReference>